<dbReference type="InterPro" id="IPR029058">
    <property type="entry name" value="AB_hydrolase_fold"/>
</dbReference>
<keyword evidence="3" id="KW-0378">Hydrolase</keyword>
<evidence type="ECO:0000256" key="1">
    <source>
        <dbReference type="SAM" id="SignalP"/>
    </source>
</evidence>
<dbReference type="EMBL" id="JBHSBI010000019">
    <property type="protein sequence ID" value="MFC4012146.1"/>
    <property type="molecule type" value="Genomic_DNA"/>
</dbReference>
<proteinExistence type="predicted"/>
<dbReference type="RefSeq" id="WP_379532066.1">
    <property type="nucleotide sequence ID" value="NZ_JBHSBI010000019.1"/>
</dbReference>
<feature type="domain" description="DUF1023" evidence="2">
    <location>
        <begin position="94"/>
        <end position="254"/>
    </location>
</feature>
<name>A0ABV8GHF8_9ACTN</name>
<accession>A0ABV8GHF8</accession>
<dbReference type="InterPro" id="IPR010427">
    <property type="entry name" value="DUF1023"/>
</dbReference>
<keyword evidence="1" id="KW-0732">Signal</keyword>
<keyword evidence="4" id="KW-1185">Reference proteome</keyword>
<dbReference type="Pfam" id="PF06259">
    <property type="entry name" value="Abhydrolase_8"/>
    <property type="match status" value="1"/>
</dbReference>
<comment type="caution">
    <text evidence="3">The sequence shown here is derived from an EMBL/GenBank/DDBJ whole genome shotgun (WGS) entry which is preliminary data.</text>
</comment>
<evidence type="ECO:0000313" key="4">
    <source>
        <dbReference type="Proteomes" id="UP001595851"/>
    </source>
</evidence>
<dbReference type="PROSITE" id="PS51318">
    <property type="entry name" value="TAT"/>
    <property type="match status" value="1"/>
</dbReference>
<dbReference type="Gene3D" id="3.40.50.1820">
    <property type="entry name" value="alpha/beta hydrolase"/>
    <property type="match status" value="1"/>
</dbReference>
<dbReference type="InterPro" id="IPR006311">
    <property type="entry name" value="TAT_signal"/>
</dbReference>
<dbReference type="GO" id="GO:0016787">
    <property type="term" value="F:hydrolase activity"/>
    <property type="evidence" value="ECO:0007669"/>
    <property type="project" value="UniProtKB-KW"/>
</dbReference>
<organism evidence="3 4">
    <name type="scientific">Nonomuraea purpurea</name>
    <dbReference type="NCBI Taxonomy" id="1849276"/>
    <lineage>
        <taxon>Bacteria</taxon>
        <taxon>Bacillati</taxon>
        <taxon>Actinomycetota</taxon>
        <taxon>Actinomycetes</taxon>
        <taxon>Streptosporangiales</taxon>
        <taxon>Streptosporangiaceae</taxon>
        <taxon>Nonomuraea</taxon>
    </lineage>
</organism>
<feature type="chain" id="PRO_5047303268" evidence="1">
    <location>
        <begin position="25"/>
        <end position="313"/>
    </location>
</feature>
<evidence type="ECO:0000259" key="2">
    <source>
        <dbReference type="Pfam" id="PF06259"/>
    </source>
</evidence>
<protein>
    <submittedName>
        <fullName evidence="3">Alpha/beta hydrolase</fullName>
    </submittedName>
</protein>
<reference evidence="4" key="1">
    <citation type="journal article" date="2019" name="Int. J. Syst. Evol. Microbiol.">
        <title>The Global Catalogue of Microorganisms (GCM) 10K type strain sequencing project: providing services to taxonomists for standard genome sequencing and annotation.</title>
        <authorList>
            <consortium name="The Broad Institute Genomics Platform"/>
            <consortium name="The Broad Institute Genome Sequencing Center for Infectious Disease"/>
            <person name="Wu L."/>
            <person name="Ma J."/>
        </authorList>
    </citation>
    <scope>NUCLEOTIDE SEQUENCE [LARGE SCALE GENOMIC DNA]</scope>
    <source>
        <strain evidence="4">TBRC 1276</strain>
    </source>
</reference>
<sequence length="313" mass="31841">MATRSRRTLFAALLAASVAGPVTGAARPGAVPAPIPAPVPPLAAATPAVLAARYAASRAQIGAAGQTAARHGHRWRAARLREMADPARSFLSFDGRDGGRTVEVFGELSRAERIAVLVPGADINLDKYGLLRGGSLRLRAALDERSAVIAWLGYATPASVSLQALTPSGARRAAPALRAFVRELRAARPGARISLLCHSYGSVVCGLAAPGLDVADIVLFGSPGAGVSQAAQLRTRARVWAGRTSGDWVGGLPHALIELPFATVGLGADPLSPAFGARIFAAGGGGHSDYLAAGSTALASIARIVCGRAGDDA</sequence>
<gene>
    <name evidence="3" type="ORF">ACFOY2_33265</name>
</gene>
<evidence type="ECO:0000313" key="3">
    <source>
        <dbReference type="EMBL" id="MFC4012146.1"/>
    </source>
</evidence>
<feature type="signal peptide" evidence="1">
    <location>
        <begin position="1"/>
        <end position="24"/>
    </location>
</feature>
<dbReference type="Proteomes" id="UP001595851">
    <property type="component" value="Unassembled WGS sequence"/>
</dbReference>
<dbReference type="SUPFAM" id="SSF53474">
    <property type="entry name" value="alpha/beta-Hydrolases"/>
    <property type="match status" value="1"/>
</dbReference>